<dbReference type="AlphaFoldDB" id="C6BEC2"/>
<feature type="compositionally biased region" description="Basic and acidic residues" evidence="1">
    <location>
        <begin position="249"/>
        <end position="301"/>
    </location>
</feature>
<organism evidence="3">
    <name type="scientific">Ralstonia pickettii (strain 12D)</name>
    <dbReference type="NCBI Taxonomy" id="428406"/>
    <lineage>
        <taxon>Bacteria</taxon>
        <taxon>Pseudomonadati</taxon>
        <taxon>Pseudomonadota</taxon>
        <taxon>Betaproteobacteria</taxon>
        <taxon>Burkholderiales</taxon>
        <taxon>Burkholderiaceae</taxon>
        <taxon>Ralstonia</taxon>
    </lineage>
</organism>
<name>C6BEC2_RALP1</name>
<evidence type="ECO:0000313" key="3">
    <source>
        <dbReference type="EMBL" id="ACS62082.1"/>
    </source>
</evidence>
<feature type="region of interest" description="Disordered" evidence="1">
    <location>
        <begin position="245"/>
        <end position="357"/>
    </location>
</feature>
<proteinExistence type="predicted"/>
<dbReference type="HOGENOM" id="CLU_549639_0_0_4"/>
<dbReference type="EMBL" id="CP001644">
    <property type="protein sequence ID" value="ACS62082.1"/>
    <property type="molecule type" value="Genomic_DNA"/>
</dbReference>
<dbReference type="InterPro" id="IPR005094">
    <property type="entry name" value="Endonuclease_MobA/VirD2"/>
</dbReference>
<feature type="domain" description="MobA/VirD2-like nuclease" evidence="2">
    <location>
        <begin position="57"/>
        <end position="142"/>
    </location>
</feature>
<feature type="compositionally biased region" description="Polar residues" evidence="1">
    <location>
        <begin position="339"/>
        <end position="357"/>
    </location>
</feature>
<gene>
    <name evidence="3" type="ordered locus">Rpic12D_0781</name>
</gene>
<dbReference type="Pfam" id="PF03432">
    <property type="entry name" value="Relaxase"/>
    <property type="match status" value="1"/>
</dbReference>
<protein>
    <submittedName>
        <fullName evidence="3">Relaxase/mobilization nuclease family protein</fullName>
    </submittedName>
</protein>
<feature type="compositionally biased region" description="Polar residues" evidence="1">
    <location>
        <begin position="321"/>
        <end position="331"/>
    </location>
</feature>
<sequence length="496" mass="56627">MIIKNFPTGRNSVSSAVNYLLSEKNWKGNDRDSKPVVLKGDPELTKQIGKDLCDRFSSKYLSGVISLAQGEKLTDQQKQELISSFEKNFMPNMEGRFNALYVAHGNNEIHYIVNKVDLESGKAFNPMPPGHEKMKDLFQRTENFKYGFEQVVRNPELGATKYSHEEQKAIIRNQPFGNLSSKQELDSQLKSMVGNGLINSREELISTLKENGFRLSRIGKDYISIQTEGRNIRLKGGIYEQGNQQSYKETVRERAKSSDREREYSKEHYKRDREELAKYSEKRASYNDKTYQRRTEGKSIEPDSNIGFRNDRNFSRRLNDASLSEKPNSQDQNRHFERNSISSNHEGPTNKLTSESRQKSLLHTNTGELNDRARNQLTETLGKSESINAEINQRSSDISKSSSELGEKSNQFEQLAGRLSETLEETMIDSRLHDLSSLSIKKKLGELGMKSQDPTLSKAQSIALDYQIAQMSGQLALAEARDKAQSQRSRSFDFDR</sequence>
<dbReference type="STRING" id="428406.Rpic12D_0781"/>
<feature type="compositionally biased region" description="Basic and acidic residues" evidence="1">
    <location>
        <begin position="309"/>
        <end position="319"/>
    </location>
</feature>
<evidence type="ECO:0000256" key="1">
    <source>
        <dbReference type="SAM" id="MobiDB-lite"/>
    </source>
</evidence>
<accession>C6BEC2</accession>
<dbReference type="KEGG" id="rpf:Rpic12D_0781"/>
<reference evidence="3" key="1">
    <citation type="submission" date="2009-06" db="EMBL/GenBank/DDBJ databases">
        <title>Complete sequence chromosome 1 of Ralstonia pickettii 12D.</title>
        <authorList>
            <consortium name="US DOE Joint Genome Institute"/>
            <person name="Lucas S."/>
            <person name="Copeland A."/>
            <person name="Lapidus A."/>
            <person name="Glavina del Rio T."/>
            <person name="Dalin E."/>
            <person name="Tice H."/>
            <person name="Bruce D."/>
            <person name="Goodwin L."/>
            <person name="Pitluck S."/>
            <person name="Sims D."/>
            <person name="Meincke L."/>
            <person name="Brettin T."/>
            <person name="Detter J.C."/>
            <person name="Han C."/>
            <person name="Larimer F."/>
            <person name="Land M."/>
            <person name="Hauser L."/>
            <person name="Kyrpides N."/>
            <person name="Ovchinnikova G."/>
            <person name="Marsh T."/>
            <person name="Richardson P."/>
        </authorList>
    </citation>
    <scope>NUCLEOTIDE SEQUENCE [LARGE SCALE GENOMIC DNA]</scope>
    <source>
        <strain evidence="3">12D</strain>
    </source>
</reference>
<evidence type="ECO:0000259" key="2">
    <source>
        <dbReference type="Pfam" id="PF03432"/>
    </source>
</evidence>
<feature type="region of interest" description="Disordered" evidence="1">
    <location>
        <begin position="379"/>
        <end position="412"/>
    </location>
</feature>